<keyword evidence="2" id="KW-0812">Transmembrane</keyword>
<proteinExistence type="predicted"/>
<organism evidence="3 4">
    <name type="scientific">Deinococcus hopiensis KR-140</name>
    <dbReference type="NCBI Taxonomy" id="695939"/>
    <lineage>
        <taxon>Bacteria</taxon>
        <taxon>Thermotogati</taxon>
        <taxon>Deinococcota</taxon>
        <taxon>Deinococci</taxon>
        <taxon>Deinococcales</taxon>
        <taxon>Deinococcaceae</taxon>
        <taxon>Deinococcus</taxon>
    </lineage>
</organism>
<evidence type="ECO:0000256" key="1">
    <source>
        <dbReference type="SAM" id="MobiDB-lite"/>
    </source>
</evidence>
<evidence type="ECO:0000256" key="2">
    <source>
        <dbReference type="SAM" id="Phobius"/>
    </source>
</evidence>
<feature type="region of interest" description="Disordered" evidence="1">
    <location>
        <begin position="1"/>
        <end position="21"/>
    </location>
</feature>
<keyword evidence="2" id="KW-0472">Membrane</keyword>
<keyword evidence="4" id="KW-1185">Reference proteome</keyword>
<evidence type="ECO:0000313" key="4">
    <source>
        <dbReference type="Proteomes" id="UP000192582"/>
    </source>
</evidence>
<name>A0A1W1UY38_9DEIO</name>
<protein>
    <submittedName>
        <fullName evidence="3">Uncharacterized protein</fullName>
    </submittedName>
</protein>
<reference evidence="3 4" key="1">
    <citation type="submission" date="2017-04" db="EMBL/GenBank/DDBJ databases">
        <authorList>
            <person name="Afonso C.L."/>
            <person name="Miller P.J."/>
            <person name="Scott M.A."/>
            <person name="Spackman E."/>
            <person name="Goraichik I."/>
            <person name="Dimitrov K.M."/>
            <person name="Suarez D.L."/>
            <person name="Swayne D.E."/>
        </authorList>
    </citation>
    <scope>NUCLEOTIDE SEQUENCE [LARGE SCALE GENOMIC DNA]</scope>
    <source>
        <strain evidence="3 4">KR-140</strain>
    </source>
</reference>
<accession>A0A1W1UY38</accession>
<gene>
    <name evidence="3" type="ORF">SAMN00790413_03629</name>
</gene>
<dbReference type="AlphaFoldDB" id="A0A1W1UY38"/>
<dbReference type="EMBL" id="FWWU01000008">
    <property type="protein sequence ID" value="SMB85979.1"/>
    <property type="molecule type" value="Genomic_DNA"/>
</dbReference>
<feature type="transmembrane region" description="Helical" evidence="2">
    <location>
        <begin position="23"/>
        <end position="50"/>
    </location>
</feature>
<sequence>MLCRRGRSCRPARSSSRKPPRSAWGALFFVAAQNSAGTAISGLLLLATAAVFFELGQAMRAAIWRAASNAVFGLALAFLGVVLTCGLLL</sequence>
<keyword evidence="2" id="KW-1133">Transmembrane helix</keyword>
<dbReference type="Proteomes" id="UP000192582">
    <property type="component" value="Unassembled WGS sequence"/>
</dbReference>
<feature type="compositionally biased region" description="Basic residues" evidence="1">
    <location>
        <begin position="1"/>
        <end position="20"/>
    </location>
</feature>
<evidence type="ECO:0000313" key="3">
    <source>
        <dbReference type="EMBL" id="SMB85979.1"/>
    </source>
</evidence>
<feature type="transmembrane region" description="Helical" evidence="2">
    <location>
        <begin position="70"/>
        <end position="88"/>
    </location>
</feature>